<dbReference type="InterPro" id="IPR031728">
    <property type="entry name" value="GlcAase_C"/>
</dbReference>
<name>A0A5M3MY30_CONPW</name>
<dbReference type="OrthoDB" id="2831684at2759"/>
<dbReference type="GO" id="GO:0016787">
    <property type="term" value="F:hydrolase activity"/>
    <property type="evidence" value="ECO:0007669"/>
    <property type="project" value="UniProtKB-KW"/>
</dbReference>
<dbReference type="PANTHER" id="PTHR36183">
    <property type="entry name" value="BETA-GLUCURONIDASE"/>
    <property type="match status" value="1"/>
</dbReference>
<dbReference type="Gene3D" id="3.20.20.80">
    <property type="entry name" value="Glycosidases"/>
    <property type="match status" value="1"/>
</dbReference>
<evidence type="ECO:0000313" key="4">
    <source>
        <dbReference type="Proteomes" id="UP000053558"/>
    </source>
</evidence>
<dbReference type="OMA" id="AANATMW"/>
<accession>A0A5M3MY30</accession>
<gene>
    <name evidence="3" type="ORF">CONPUDRAFT_135645</name>
</gene>
<dbReference type="GeneID" id="19200785"/>
<dbReference type="Proteomes" id="UP000053558">
    <property type="component" value="Unassembled WGS sequence"/>
</dbReference>
<evidence type="ECO:0000256" key="1">
    <source>
        <dbReference type="SAM" id="SignalP"/>
    </source>
</evidence>
<dbReference type="Pfam" id="PF16862">
    <property type="entry name" value="Glyco_hydro_79C"/>
    <property type="match status" value="1"/>
</dbReference>
<evidence type="ECO:0000313" key="3">
    <source>
        <dbReference type="EMBL" id="EIW84073.1"/>
    </source>
</evidence>
<keyword evidence="1" id="KW-0732">Signal</keyword>
<dbReference type="PANTHER" id="PTHR36183:SF2">
    <property type="entry name" value="BETA-GLUCURONIDASE C-TERMINAL DOMAIN-CONTAINING PROTEIN"/>
    <property type="match status" value="1"/>
</dbReference>
<sequence length="511" mass="54599">MAALSVWLALTTLLSYATANANGPPSLPEWATPPLNPALASFSIELAYFTEYMGNQSAPNNLTQNVFDNLKQRTGVSPEVRIGGITADSAFWDPNLGEAVYNLLDSSGALVNTTLGPQFWDAVKLLPDDTNIVLTLDLENLNYTGALSMAEAAWAVLNVSAVGNEPDHYSLDLSAQTYTSYWEPWSVNISKVLDVNYPEFQVGVTVEDPLWPYNTSAAESQFDCVSALAAGADDGDTAKTCSEHTYQYSVCDTTRAADATLTNLVNHTRLAMYLDLWQPRIRAVRDQLGPDSFVIGEFNSVSCGGKDNVTDTFGQAMWLLDTALYAASINVSRFPLANNYGPAQVYPAYSAYLFVADAIGTSRTLQIANIFPGRQTNGSSITTAGGDASAGQLAVYGFWDEASSASASAGGGAEYPSKLALLNMQIYNETDAAARPSVTVDISAYLPSGVRDTGVMAKRLVAPGADVKAANATMWAGQTFAHGYAEGVYVEETVYGGRVEVEASSAVLVYW</sequence>
<keyword evidence="4" id="KW-1185">Reference proteome</keyword>
<reference evidence="4" key="1">
    <citation type="journal article" date="2012" name="Science">
        <title>The Paleozoic origin of enzymatic lignin decomposition reconstructed from 31 fungal genomes.</title>
        <authorList>
            <person name="Floudas D."/>
            <person name="Binder M."/>
            <person name="Riley R."/>
            <person name="Barry K."/>
            <person name="Blanchette R.A."/>
            <person name="Henrissat B."/>
            <person name="Martinez A.T."/>
            <person name="Otillar R."/>
            <person name="Spatafora J.W."/>
            <person name="Yadav J.S."/>
            <person name="Aerts A."/>
            <person name="Benoit I."/>
            <person name="Boyd A."/>
            <person name="Carlson A."/>
            <person name="Copeland A."/>
            <person name="Coutinho P.M."/>
            <person name="de Vries R.P."/>
            <person name="Ferreira P."/>
            <person name="Findley K."/>
            <person name="Foster B."/>
            <person name="Gaskell J."/>
            <person name="Glotzer D."/>
            <person name="Gorecki P."/>
            <person name="Heitman J."/>
            <person name="Hesse C."/>
            <person name="Hori C."/>
            <person name="Igarashi K."/>
            <person name="Jurgens J.A."/>
            <person name="Kallen N."/>
            <person name="Kersten P."/>
            <person name="Kohler A."/>
            <person name="Kuees U."/>
            <person name="Kumar T.K.A."/>
            <person name="Kuo A."/>
            <person name="LaButti K."/>
            <person name="Larrondo L.F."/>
            <person name="Lindquist E."/>
            <person name="Ling A."/>
            <person name="Lombard V."/>
            <person name="Lucas S."/>
            <person name="Lundell T."/>
            <person name="Martin R."/>
            <person name="McLaughlin D.J."/>
            <person name="Morgenstern I."/>
            <person name="Morin E."/>
            <person name="Murat C."/>
            <person name="Nagy L.G."/>
            <person name="Nolan M."/>
            <person name="Ohm R.A."/>
            <person name="Patyshakuliyeva A."/>
            <person name="Rokas A."/>
            <person name="Ruiz-Duenas F.J."/>
            <person name="Sabat G."/>
            <person name="Salamov A."/>
            <person name="Samejima M."/>
            <person name="Schmutz J."/>
            <person name="Slot J.C."/>
            <person name="St John F."/>
            <person name="Stenlid J."/>
            <person name="Sun H."/>
            <person name="Sun S."/>
            <person name="Syed K."/>
            <person name="Tsang A."/>
            <person name="Wiebenga A."/>
            <person name="Young D."/>
            <person name="Pisabarro A."/>
            <person name="Eastwood D.C."/>
            <person name="Martin F."/>
            <person name="Cullen D."/>
            <person name="Grigoriev I.V."/>
            <person name="Hibbett D.S."/>
        </authorList>
    </citation>
    <scope>NUCLEOTIDE SEQUENCE [LARGE SCALE GENOMIC DNA]</scope>
    <source>
        <strain evidence="4">RWD-64-598 SS2</strain>
    </source>
</reference>
<keyword evidence="3" id="KW-0378">Hydrolase</keyword>
<dbReference type="EMBL" id="JH711575">
    <property type="protein sequence ID" value="EIW84073.1"/>
    <property type="molecule type" value="Genomic_DNA"/>
</dbReference>
<feature type="domain" description="Beta-glucuronidase C-terminal" evidence="2">
    <location>
        <begin position="415"/>
        <end position="508"/>
    </location>
</feature>
<feature type="signal peptide" evidence="1">
    <location>
        <begin position="1"/>
        <end position="19"/>
    </location>
</feature>
<comment type="caution">
    <text evidence="3">The sequence shown here is derived from an EMBL/GenBank/DDBJ whole genome shotgun (WGS) entry which is preliminary data.</text>
</comment>
<dbReference type="AlphaFoldDB" id="A0A5M3MY30"/>
<dbReference type="KEGG" id="cput:CONPUDRAFT_135645"/>
<dbReference type="RefSeq" id="XP_007765883.1">
    <property type="nucleotide sequence ID" value="XM_007767693.1"/>
</dbReference>
<protein>
    <submittedName>
        <fullName evidence="3">Glycoside hydrolase family 79 protein</fullName>
    </submittedName>
</protein>
<dbReference type="InterPro" id="IPR052974">
    <property type="entry name" value="GH79_Enzymes"/>
</dbReference>
<proteinExistence type="predicted"/>
<dbReference type="InterPro" id="IPR017853">
    <property type="entry name" value="GH"/>
</dbReference>
<feature type="chain" id="PRO_5024385240" evidence="1">
    <location>
        <begin position="20"/>
        <end position="511"/>
    </location>
</feature>
<dbReference type="SUPFAM" id="SSF51445">
    <property type="entry name" value="(Trans)glycosidases"/>
    <property type="match status" value="1"/>
</dbReference>
<organism evidence="3 4">
    <name type="scientific">Coniophora puteana (strain RWD-64-598)</name>
    <name type="common">Brown rot fungus</name>
    <dbReference type="NCBI Taxonomy" id="741705"/>
    <lineage>
        <taxon>Eukaryota</taxon>
        <taxon>Fungi</taxon>
        <taxon>Dikarya</taxon>
        <taxon>Basidiomycota</taxon>
        <taxon>Agaricomycotina</taxon>
        <taxon>Agaricomycetes</taxon>
        <taxon>Agaricomycetidae</taxon>
        <taxon>Boletales</taxon>
        <taxon>Coniophorineae</taxon>
        <taxon>Coniophoraceae</taxon>
        <taxon>Coniophora</taxon>
    </lineage>
</organism>
<evidence type="ECO:0000259" key="2">
    <source>
        <dbReference type="Pfam" id="PF16862"/>
    </source>
</evidence>